<reference evidence="1" key="1">
    <citation type="submission" date="2007-08" db="EMBL/GenBank/DDBJ databases">
        <authorList>
            <person name="Gloeckner G."/>
            <person name="Nowack E."/>
            <person name="Melkonian M."/>
        </authorList>
    </citation>
    <scope>NUCLEOTIDE SEQUENCE</scope>
</reference>
<gene>
    <name evidence="1" type="ordered locus">PCC_0712</name>
</gene>
<geneLocation type="organellar chromatophore" evidence="1"/>
<sequence length="194" mass="23419">MIIEKNLFTSSFFTNQTYQKSSLPNKKELICWQEYLLRHQRLIFKSKSNYNYLLDHKSHSLEGLYQQIISLNPMELKPQSIHFWRWPQPTCTGPAIYFVIDYPCHLDSPLLLYIGESSQMEKRWKSNHSCKNYLALYSEAMSQARLEKRLSIRFWTDVPEKIEKRRFIEEILIDHWRPAFNKIIRQNLVRSFLV</sequence>
<evidence type="ECO:0000313" key="1">
    <source>
        <dbReference type="EMBL" id="ACB43128.1"/>
    </source>
</evidence>
<dbReference type="GeneID" id="6481495"/>
<organism evidence="1">
    <name type="scientific">Paulinella chromatophora</name>
    <dbReference type="NCBI Taxonomy" id="39717"/>
    <lineage>
        <taxon>Eukaryota</taxon>
        <taxon>Sar</taxon>
        <taxon>Rhizaria</taxon>
        <taxon>Cercozoa</taxon>
        <taxon>Imbricatea</taxon>
        <taxon>Silicofilosea</taxon>
        <taxon>Euglyphida</taxon>
        <taxon>Paulinellidae</taxon>
        <taxon>Paulinella</taxon>
    </lineage>
</organism>
<keyword evidence="1" id="KW-0934">Plastid</keyword>
<dbReference type="RefSeq" id="YP_002049338.1">
    <property type="nucleotide sequence ID" value="NC_011087.1"/>
</dbReference>
<name>B1X5A9_PAUCH</name>
<dbReference type="EMBL" id="CP000815">
    <property type="protein sequence ID" value="ACB43128.1"/>
    <property type="molecule type" value="Genomic_DNA"/>
</dbReference>
<protein>
    <recommendedName>
        <fullName evidence="2">GIY-YIG domain-containing protein</fullName>
    </recommendedName>
</protein>
<dbReference type="AlphaFoldDB" id="B1X5A9"/>
<reference evidence="1" key="2">
    <citation type="journal article" date="2008" name="Curr. Biol.">
        <title>Chromatophore genome sequence of Paulinella sheds light on acquisition of photosynthesis by eukaryotes.</title>
        <authorList>
            <person name="Nowack E.C.M."/>
            <person name="Melkonian M."/>
            <person name="Gloeckner G."/>
        </authorList>
    </citation>
    <scope>NUCLEOTIDE SEQUENCE [LARGE SCALE GENOMIC DNA]</scope>
</reference>
<evidence type="ECO:0008006" key="2">
    <source>
        <dbReference type="Google" id="ProtNLM"/>
    </source>
</evidence>
<accession>B1X5A9</accession>
<proteinExistence type="predicted"/>